<dbReference type="InterPro" id="IPR047136">
    <property type="entry name" value="PurB_bact"/>
</dbReference>
<dbReference type="AlphaFoldDB" id="A0A0G0HUG6"/>
<dbReference type="EMBL" id="LBTU01000026">
    <property type="protein sequence ID" value="KKQ46783.1"/>
    <property type="molecule type" value="Genomic_DNA"/>
</dbReference>
<dbReference type="GO" id="GO:0004018">
    <property type="term" value="F:N6-(1,2-dicarboxyethyl)AMP AMP-lyase (fumarate-forming) activity"/>
    <property type="evidence" value="ECO:0007669"/>
    <property type="project" value="InterPro"/>
</dbReference>
<dbReference type="PROSITE" id="PS00163">
    <property type="entry name" value="FUMARATE_LYASES"/>
    <property type="match status" value="1"/>
</dbReference>
<dbReference type="Gene3D" id="1.10.275.10">
    <property type="entry name" value="Fumarase/aspartase (N-terminal domain)"/>
    <property type="match status" value="1"/>
</dbReference>
<feature type="domain" description="Fumarate lyase N-terminal" evidence="5">
    <location>
        <begin position="11"/>
        <end position="319"/>
    </location>
</feature>
<comment type="pathway">
    <text evidence="1">Purine metabolism; IMP biosynthesis via de novo pathway; 5-amino-1-(5-phospho-D-ribosyl)imidazole-4-carboxamide from 5-amino-1-(5-phospho-D-ribosyl)imidazole-4-carboxylate: step 2/2.</text>
</comment>
<evidence type="ECO:0000259" key="5">
    <source>
        <dbReference type="Pfam" id="PF00206"/>
    </source>
</evidence>
<evidence type="ECO:0000256" key="1">
    <source>
        <dbReference type="ARBA" id="ARBA00004706"/>
    </source>
</evidence>
<dbReference type="GO" id="GO:0006188">
    <property type="term" value="P:IMP biosynthetic process"/>
    <property type="evidence" value="ECO:0007669"/>
    <property type="project" value="InterPro"/>
</dbReference>
<dbReference type="InterPro" id="IPR013539">
    <property type="entry name" value="PurB_C"/>
</dbReference>
<feature type="domain" description="Adenylosuccinate lyase PurB C-terminal" evidence="6">
    <location>
        <begin position="338"/>
        <end position="452"/>
    </location>
</feature>
<dbReference type="Pfam" id="PF00206">
    <property type="entry name" value="Lyase_1"/>
    <property type="match status" value="1"/>
</dbReference>
<dbReference type="PANTHER" id="PTHR43411">
    <property type="entry name" value="ADENYLOSUCCINATE LYASE"/>
    <property type="match status" value="1"/>
</dbReference>
<evidence type="ECO:0000259" key="6">
    <source>
        <dbReference type="Pfam" id="PF08328"/>
    </source>
</evidence>
<organism evidence="7 8">
    <name type="scientific">Candidatus Yanofskybacteria bacterium GW2011_GWC2_37_9</name>
    <dbReference type="NCBI Taxonomy" id="1619028"/>
    <lineage>
        <taxon>Bacteria</taxon>
        <taxon>Candidatus Yanofskyibacteriota</taxon>
    </lineage>
</organism>
<evidence type="ECO:0000256" key="2">
    <source>
        <dbReference type="ARBA" id="ARBA00004734"/>
    </source>
</evidence>
<proteinExistence type="predicted"/>
<dbReference type="Pfam" id="PF08328">
    <property type="entry name" value="ASL_C"/>
    <property type="match status" value="1"/>
</dbReference>
<evidence type="ECO:0000256" key="3">
    <source>
        <dbReference type="ARBA" id="ARBA00022755"/>
    </source>
</evidence>
<dbReference type="InterPro" id="IPR000362">
    <property type="entry name" value="Fumarate_lyase_fam"/>
</dbReference>
<gene>
    <name evidence="7" type="ORF">US65_C0026G0001</name>
</gene>
<dbReference type="Proteomes" id="UP000034430">
    <property type="component" value="Unassembled WGS sequence"/>
</dbReference>
<dbReference type="Gene3D" id="1.20.200.10">
    <property type="entry name" value="Fumarase/aspartase (Central domain)"/>
    <property type="match status" value="1"/>
</dbReference>
<dbReference type="PRINTS" id="PR00149">
    <property type="entry name" value="FUMRATELYASE"/>
</dbReference>
<comment type="caution">
    <text evidence="7">The sequence shown here is derived from an EMBL/GenBank/DDBJ whole genome shotgun (WGS) entry which is preliminary data.</text>
</comment>
<dbReference type="NCBIfam" id="NF006764">
    <property type="entry name" value="PRK09285.1"/>
    <property type="match status" value="1"/>
</dbReference>
<evidence type="ECO:0000313" key="8">
    <source>
        <dbReference type="Proteomes" id="UP000034430"/>
    </source>
</evidence>
<reference evidence="7 8" key="1">
    <citation type="journal article" date="2015" name="Nature">
        <title>rRNA introns, odd ribosomes, and small enigmatic genomes across a large radiation of phyla.</title>
        <authorList>
            <person name="Brown C.T."/>
            <person name="Hug L.A."/>
            <person name="Thomas B.C."/>
            <person name="Sharon I."/>
            <person name="Castelle C.J."/>
            <person name="Singh A."/>
            <person name="Wilkins M.J."/>
            <person name="Williams K.H."/>
            <person name="Banfield J.F."/>
        </authorList>
    </citation>
    <scope>NUCLEOTIDE SEQUENCE [LARGE SCALE GENOMIC DNA]</scope>
</reference>
<dbReference type="SUPFAM" id="SSF48557">
    <property type="entry name" value="L-aspartase-like"/>
    <property type="match status" value="1"/>
</dbReference>
<comment type="pathway">
    <text evidence="2">Purine metabolism; AMP biosynthesis via de novo pathway; AMP from IMP: step 2/2.</text>
</comment>
<keyword evidence="7" id="KW-0456">Lyase</keyword>
<comment type="function">
    <text evidence="4">Catalyzes two reactions in de novo purine nucleotide biosynthesis. Catalyzes the breakdown of 5-aminoimidazole- (N-succinylocarboxamide) ribotide (SAICAR or 2-[5-amino-1-(5-phospho-beta-D-ribosyl)imidazole-4-carboxamido]succinate) to 5-aminoimidazole-4-carboxamide ribotide (AICAR or 5-amino-1-(5-phospho-beta-D-ribosyl)imidazole-4-carboxamide) and fumarate, and of adenylosuccinate (ADS or N(6)-(1,2-dicarboxyethyl)-AMP) to adenosine monophosphate (AMP) and fumarate.</text>
</comment>
<dbReference type="PATRIC" id="fig|1619028.3.peg.371"/>
<dbReference type="InterPro" id="IPR008948">
    <property type="entry name" value="L-Aspartase-like"/>
</dbReference>
<dbReference type="InterPro" id="IPR022761">
    <property type="entry name" value="Fumarate_lyase_N"/>
</dbReference>
<name>A0A0G0HUG6_9BACT</name>
<keyword evidence="3" id="KW-0658">Purine biosynthesis</keyword>
<sequence length="461" mass="52997">MSLNSISPIDGRYKKYTEALSKYFSESASMKYKIIVEGEYLIALAETKNVNLRKFSKKEKRIVGNLYNLNEKDARVINKIETKGYKNIKATNHDFKAIEYYIKEKLKKTSLKDILEFVHFGLTSEDASNIAYALMIGESVKRVYFPALKDIVKKIEKLTKENENVPMLARTHGQSASPTTFGKEFKVFSERLKRQLSQLENHKLEAKLNGATGNYNALFIAYPKIDWIKFSASLVSKIGKLRGIPLEVNLYTTQIEPHDSYIELFDILRRINYIIINFNQDLWRYISDNWIIQRPVRGEVGSSTMPHKINPWFLENSEGNLGMANALFEFFGRKLPVSRLQRDLSDSTVLRNIGTAFAHSLIGFKYLGKQLGRIVVNKEKALEDLRAHPEVITEAIQTILRRESVKMPYEQLKELTRGKVVTLSDIHKFINTLKVSKKIKKELLKITPENYTGLASKLASR</sequence>
<dbReference type="InterPro" id="IPR024083">
    <property type="entry name" value="Fumarase/histidase_N"/>
</dbReference>
<evidence type="ECO:0000256" key="4">
    <source>
        <dbReference type="ARBA" id="ARBA00025012"/>
    </source>
</evidence>
<dbReference type="Gene3D" id="1.10.40.30">
    <property type="entry name" value="Fumarase/aspartase (C-terminal domain)"/>
    <property type="match status" value="1"/>
</dbReference>
<protein>
    <submittedName>
        <fullName evidence="7">Adenylosuccinate lyase</fullName>
    </submittedName>
</protein>
<dbReference type="PANTHER" id="PTHR43411:SF1">
    <property type="entry name" value="ADENYLOSUCCINATE LYASE"/>
    <property type="match status" value="1"/>
</dbReference>
<evidence type="ECO:0000313" key="7">
    <source>
        <dbReference type="EMBL" id="KKQ46783.1"/>
    </source>
</evidence>
<accession>A0A0G0HUG6</accession>
<dbReference type="InterPro" id="IPR020557">
    <property type="entry name" value="Fumarate_lyase_CS"/>
</dbReference>